<dbReference type="PANTHER" id="PTHR34461:SF4">
    <property type="entry name" value="OS01G0101800 PROTEIN"/>
    <property type="match status" value="1"/>
</dbReference>
<feature type="region of interest" description="Disordered" evidence="2">
    <location>
        <begin position="598"/>
        <end position="631"/>
    </location>
</feature>
<feature type="coiled-coil region" evidence="1">
    <location>
        <begin position="811"/>
        <end position="838"/>
    </location>
</feature>
<protein>
    <submittedName>
        <fullName evidence="3">Uncharacterized protein</fullName>
    </submittedName>
</protein>
<feature type="region of interest" description="Disordered" evidence="2">
    <location>
        <begin position="43"/>
        <end position="93"/>
    </location>
</feature>
<gene>
    <name evidence="3" type="ORF">Tsubulata_045203</name>
</gene>
<name>A0A9Q0J6R0_9ROSI</name>
<reference evidence="3" key="2">
    <citation type="journal article" date="2023" name="Plants (Basel)">
        <title>Annotation of the Turnera subulata (Passifloraceae) Draft Genome Reveals the S-Locus Evolved after the Divergence of Turneroideae from Passifloroideae in a Stepwise Manner.</title>
        <authorList>
            <person name="Henning P.M."/>
            <person name="Roalson E.H."/>
            <person name="Mir W."/>
            <person name="McCubbin A.G."/>
            <person name="Shore J.S."/>
        </authorList>
    </citation>
    <scope>NUCLEOTIDE SEQUENCE</scope>
    <source>
        <strain evidence="3">F60SS</strain>
    </source>
</reference>
<dbReference type="PANTHER" id="PTHR34461">
    <property type="entry name" value="EXPRESSED PROTEIN"/>
    <property type="match status" value="1"/>
</dbReference>
<evidence type="ECO:0000256" key="2">
    <source>
        <dbReference type="SAM" id="MobiDB-lite"/>
    </source>
</evidence>
<dbReference type="AlphaFoldDB" id="A0A9Q0J6R0"/>
<feature type="compositionally biased region" description="Basic and acidic residues" evidence="2">
    <location>
        <begin position="604"/>
        <end position="614"/>
    </location>
</feature>
<organism evidence="3 4">
    <name type="scientific">Turnera subulata</name>
    <dbReference type="NCBI Taxonomy" id="218843"/>
    <lineage>
        <taxon>Eukaryota</taxon>
        <taxon>Viridiplantae</taxon>
        <taxon>Streptophyta</taxon>
        <taxon>Embryophyta</taxon>
        <taxon>Tracheophyta</taxon>
        <taxon>Spermatophyta</taxon>
        <taxon>Magnoliopsida</taxon>
        <taxon>eudicotyledons</taxon>
        <taxon>Gunneridae</taxon>
        <taxon>Pentapetalae</taxon>
        <taxon>rosids</taxon>
        <taxon>fabids</taxon>
        <taxon>Malpighiales</taxon>
        <taxon>Passifloraceae</taxon>
        <taxon>Turnera</taxon>
    </lineage>
</organism>
<proteinExistence type="predicted"/>
<sequence length="904" mass="99115">MEESKLLSRKRRRPSSTSHGHPFSGILTRSKSLIYLHRHRSGRARADSFRRSNHHAGLRSSPVGFCSNAGRPRKRPSDWDKVESPSPADDWPCNIQIKDLRARRVHSLPSSPPPRPAPDCGLDVVIGDEGGVKEEGYKKRRGQRLEIEAARSDSSIDANGSCLGHAKVEENGDGILESEKSSGGDGGIPDRVGDLGEECLQATPPDAEIHGCFYENQDYNGAGFVPKQKPLFPRNGQSKGLQDEVDNHQTVIKPRCQVKVFKSPGSLSYKRLLPYLMDIAKDDPCVLRKAHCAIVKNQNVVINSIDVQNDDYKASIQGFPSLSNGFSNNSEATLSPAEPVYDSPMPCNSIKVPCISPSFVQDHCPKPVVDQETERIVMGHKSSSNLNGSCSSSVDSYSINGYSRQVENGDTKRIDTLNVKRTKVMSSSTPEDNQTGEDDVSDQHSDYPTRAPIEEGMEVCDMLHPCRAANPENVTPSLYVSEANRTKSTAEDKCDSHDAQGVFNAVYIQPTPLDVDMFSRTEVKPTAKRNDCVIQSNQVLEKPLHAKTHLIDPNRMESSPRGKLSLKPCSQMKLFKPPSSFSYRRLLPYLMDITKDNSGASENKCSHKLEERSEQNPPSGLSTSKPRGPLSKTLNCQSPCVEHDTNDSHCLNMSTLTTTIHTNKSKQQPNSTSSGNNTGNPMFSKAKEGQEIQVLEVTADVDGQLKAPLVMVRPINGSNSLFGESSNSIPDERNVISVEDCRALLINPTKSAVSVEARSCLATTQIGVCNPLKLPENGPRKGILKRNPRGCRGICTCLNCSSFLLHAQRAFEFSKNQMQDAEEMALDLIKELSHLRNALEKSALASNDCALAGINQVKVACRKAVEAEELAKGRLMQMKDDLGIHCRITVSSSSAMSIMGSDRQ</sequence>
<dbReference type="OrthoDB" id="766405at2759"/>
<feature type="region of interest" description="Disordered" evidence="2">
    <location>
        <begin position="661"/>
        <end position="684"/>
    </location>
</feature>
<keyword evidence="4" id="KW-1185">Reference proteome</keyword>
<accession>A0A9Q0J6R0</accession>
<evidence type="ECO:0000313" key="3">
    <source>
        <dbReference type="EMBL" id="KAJ4830458.1"/>
    </source>
</evidence>
<reference evidence="3" key="1">
    <citation type="submission" date="2022-02" db="EMBL/GenBank/DDBJ databases">
        <authorList>
            <person name="Henning P.M."/>
            <person name="McCubbin A.G."/>
            <person name="Shore J.S."/>
        </authorList>
    </citation>
    <scope>NUCLEOTIDE SEQUENCE</scope>
    <source>
        <strain evidence="3">F60SS</strain>
        <tissue evidence="3">Leaves</tissue>
    </source>
</reference>
<dbReference type="Proteomes" id="UP001141552">
    <property type="component" value="Unassembled WGS sequence"/>
</dbReference>
<feature type="compositionally biased region" description="Polar residues" evidence="2">
    <location>
        <begin position="424"/>
        <end position="433"/>
    </location>
</feature>
<evidence type="ECO:0000256" key="1">
    <source>
        <dbReference type="SAM" id="Coils"/>
    </source>
</evidence>
<evidence type="ECO:0000313" key="4">
    <source>
        <dbReference type="Proteomes" id="UP001141552"/>
    </source>
</evidence>
<dbReference type="EMBL" id="JAKUCV010005634">
    <property type="protein sequence ID" value="KAJ4830458.1"/>
    <property type="molecule type" value="Genomic_DNA"/>
</dbReference>
<feature type="compositionally biased region" description="Polar residues" evidence="2">
    <location>
        <begin position="615"/>
        <end position="625"/>
    </location>
</feature>
<comment type="caution">
    <text evidence="3">The sequence shown here is derived from an EMBL/GenBank/DDBJ whole genome shotgun (WGS) entry which is preliminary data.</text>
</comment>
<keyword evidence="1" id="KW-0175">Coiled coil</keyword>
<feature type="region of interest" description="Disordered" evidence="2">
    <location>
        <begin position="1"/>
        <end position="25"/>
    </location>
</feature>
<feature type="compositionally biased region" description="Low complexity" evidence="2">
    <location>
        <begin position="670"/>
        <end position="680"/>
    </location>
</feature>
<feature type="region of interest" description="Disordered" evidence="2">
    <location>
        <begin position="420"/>
        <end position="449"/>
    </location>
</feature>